<dbReference type="InterPro" id="IPR016181">
    <property type="entry name" value="Acyl_CoA_acyltransferase"/>
</dbReference>
<dbReference type="SUPFAM" id="SSF55729">
    <property type="entry name" value="Acyl-CoA N-acyltransferases (Nat)"/>
    <property type="match status" value="1"/>
</dbReference>
<comment type="caution">
    <text evidence="2">The sequence shown here is derived from an EMBL/GenBank/DDBJ whole genome shotgun (WGS) entry which is preliminary data.</text>
</comment>
<keyword evidence="2" id="KW-0012">Acyltransferase</keyword>
<proteinExistence type="predicted"/>
<accession>A0ABU2RSB3</accession>
<evidence type="ECO:0000313" key="2">
    <source>
        <dbReference type="EMBL" id="MDT0431193.1"/>
    </source>
</evidence>
<dbReference type="Proteomes" id="UP001183777">
    <property type="component" value="Unassembled WGS sequence"/>
</dbReference>
<feature type="domain" description="BioF2-like acetyltransferase" evidence="1">
    <location>
        <begin position="6"/>
        <end position="143"/>
    </location>
</feature>
<dbReference type="RefSeq" id="WP_311660342.1">
    <property type="nucleotide sequence ID" value="NZ_JAVREX010000013.1"/>
</dbReference>
<organism evidence="2 3">
    <name type="scientific">Streptomyces salyersiae</name>
    <dbReference type="NCBI Taxonomy" id="3075530"/>
    <lineage>
        <taxon>Bacteria</taxon>
        <taxon>Bacillati</taxon>
        <taxon>Actinomycetota</taxon>
        <taxon>Actinomycetes</taxon>
        <taxon>Kitasatosporales</taxon>
        <taxon>Streptomycetaceae</taxon>
        <taxon>Streptomyces</taxon>
    </lineage>
</organism>
<evidence type="ECO:0000313" key="3">
    <source>
        <dbReference type="Proteomes" id="UP001183777"/>
    </source>
</evidence>
<dbReference type="EMBL" id="JAVREX010000013">
    <property type="protein sequence ID" value="MDT0431193.1"/>
    <property type="molecule type" value="Genomic_DNA"/>
</dbReference>
<gene>
    <name evidence="2" type="ORF">RM649_26570</name>
</gene>
<keyword evidence="2" id="KW-0808">Transferase</keyword>
<reference evidence="3" key="1">
    <citation type="submission" date="2023-07" db="EMBL/GenBank/DDBJ databases">
        <title>30 novel species of actinomycetes from the DSMZ collection.</title>
        <authorList>
            <person name="Nouioui I."/>
        </authorList>
    </citation>
    <scope>NUCLEOTIDE SEQUENCE [LARGE SCALE GENOMIC DNA]</scope>
    <source>
        <strain evidence="3">DSM 41770</strain>
    </source>
</reference>
<dbReference type="EC" id="2.3.1.-" evidence="2"/>
<protein>
    <submittedName>
        <fullName evidence="2">GNAT family N-acetyltransferase</fullName>
        <ecNumber evidence="2">2.3.1.-</ecNumber>
    </submittedName>
</protein>
<dbReference type="Pfam" id="PF13480">
    <property type="entry name" value="Acetyltransf_6"/>
    <property type="match status" value="1"/>
</dbReference>
<keyword evidence="3" id="KW-1185">Reference proteome</keyword>
<name>A0ABU2RSB3_9ACTN</name>
<sequence length="188" mass="21030">MASLPRKQRAKEKADLRKLRDAGVDFEVSPLREADLERIVPLELGLYSKHGHTYALQEATDLHRAYLDHLGDDAVLVRARRDGVLVGFTSLVRHGSHAYVRQAGFDPEGCGDAPVYFGAALHEPIRWAYDHGVRCLDLSITADATKQRRGARTQPRDAWFIPLDDTARHHLRGLRARHDRAASTPSPA</sequence>
<evidence type="ECO:0000259" key="1">
    <source>
        <dbReference type="Pfam" id="PF13480"/>
    </source>
</evidence>
<dbReference type="Gene3D" id="3.40.630.30">
    <property type="match status" value="1"/>
</dbReference>
<dbReference type="InterPro" id="IPR038740">
    <property type="entry name" value="BioF2-like_GNAT_dom"/>
</dbReference>
<dbReference type="GO" id="GO:0016746">
    <property type="term" value="F:acyltransferase activity"/>
    <property type="evidence" value="ECO:0007669"/>
    <property type="project" value="UniProtKB-KW"/>
</dbReference>